<dbReference type="EnsemblMetazoa" id="tetur33g00290.1">
    <property type="protein sequence ID" value="tetur33g00290.1"/>
    <property type="gene ID" value="tetur33g00290"/>
</dbReference>
<evidence type="ECO:0000313" key="6">
    <source>
        <dbReference type="Proteomes" id="UP000015104"/>
    </source>
</evidence>
<dbReference type="eggNOG" id="KOG0118">
    <property type="taxonomic scope" value="Eukaryota"/>
</dbReference>
<evidence type="ECO:0000256" key="3">
    <source>
        <dbReference type="SAM" id="MobiDB-lite"/>
    </source>
</evidence>
<dbReference type="OMA" id="GPEDRGM"/>
<dbReference type="SMART" id="SM00360">
    <property type="entry name" value="RRM"/>
    <property type="match status" value="1"/>
</dbReference>
<keyword evidence="1 2" id="KW-0694">RNA-binding</keyword>
<dbReference type="KEGG" id="tut:107369648"/>
<feature type="compositionally biased region" description="Basic and acidic residues" evidence="3">
    <location>
        <begin position="167"/>
        <end position="204"/>
    </location>
</feature>
<gene>
    <name evidence="5" type="primary">107369648</name>
</gene>
<accession>T1L2B2</accession>
<feature type="region of interest" description="Disordered" evidence="3">
    <location>
        <begin position="1"/>
        <end position="32"/>
    </location>
</feature>
<dbReference type="EMBL" id="CAEY01000944">
    <property type="status" value="NOT_ANNOTATED_CDS"/>
    <property type="molecule type" value="Genomic_DNA"/>
</dbReference>
<feature type="compositionally biased region" description="Basic and acidic residues" evidence="3">
    <location>
        <begin position="260"/>
        <end position="297"/>
    </location>
</feature>
<feature type="compositionally biased region" description="Low complexity" evidence="3">
    <location>
        <begin position="205"/>
        <end position="217"/>
    </location>
</feature>
<reference evidence="6" key="1">
    <citation type="submission" date="2011-08" db="EMBL/GenBank/DDBJ databases">
        <authorList>
            <person name="Rombauts S."/>
        </authorList>
    </citation>
    <scope>NUCLEOTIDE SEQUENCE</scope>
    <source>
        <strain evidence="6">London</strain>
    </source>
</reference>
<evidence type="ECO:0000256" key="2">
    <source>
        <dbReference type="PROSITE-ProRule" id="PRU00176"/>
    </source>
</evidence>
<proteinExistence type="predicted"/>
<feature type="domain" description="RRM" evidence="4">
    <location>
        <begin position="48"/>
        <end position="124"/>
    </location>
</feature>
<dbReference type="HOGENOM" id="CLU_046195_0_0_1"/>
<dbReference type="Gene3D" id="3.30.70.330">
    <property type="match status" value="1"/>
</dbReference>
<feature type="compositionally biased region" description="Basic and acidic residues" evidence="3">
    <location>
        <begin position="218"/>
        <end position="234"/>
    </location>
</feature>
<feature type="compositionally biased region" description="Low complexity" evidence="3">
    <location>
        <begin position="1"/>
        <end position="13"/>
    </location>
</feature>
<dbReference type="STRING" id="32264.T1L2B2"/>
<evidence type="ECO:0000256" key="1">
    <source>
        <dbReference type="ARBA" id="ARBA00022884"/>
    </source>
</evidence>
<dbReference type="PROSITE" id="PS50102">
    <property type="entry name" value="RRM"/>
    <property type="match status" value="1"/>
</dbReference>
<evidence type="ECO:0000259" key="4">
    <source>
        <dbReference type="PROSITE" id="PS50102"/>
    </source>
</evidence>
<dbReference type="Proteomes" id="UP000015104">
    <property type="component" value="Unassembled WGS sequence"/>
</dbReference>
<feature type="region of interest" description="Disordered" evidence="3">
    <location>
        <begin position="124"/>
        <end position="297"/>
    </location>
</feature>
<name>T1L2B2_TETUR</name>
<keyword evidence="6" id="KW-1185">Reference proteome</keyword>
<dbReference type="OrthoDB" id="48651at2759"/>
<reference evidence="5" key="2">
    <citation type="submission" date="2015-06" db="UniProtKB">
        <authorList>
            <consortium name="EnsemblMetazoa"/>
        </authorList>
    </citation>
    <scope>IDENTIFICATION</scope>
</reference>
<dbReference type="InterPro" id="IPR000504">
    <property type="entry name" value="RRM_dom"/>
</dbReference>
<dbReference type="GO" id="GO:0003723">
    <property type="term" value="F:RNA binding"/>
    <property type="evidence" value="ECO:0007669"/>
    <property type="project" value="UniProtKB-UniRule"/>
</dbReference>
<dbReference type="AlphaFoldDB" id="T1L2B2"/>
<feature type="compositionally biased region" description="Basic and acidic residues" evidence="3">
    <location>
        <begin position="124"/>
        <end position="141"/>
    </location>
</feature>
<evidence type="ECO:0000313" key="5">
    <source>
        <dbReference type="EnsemblMetazoa" id="tetur33g00290.1"/>
    </source>
</evidence>
<protein>
    <recommendedName>
        <fullName evidence="4">RRM domain-containing protein</fullName>
    </recommendedName>
</protein>
<sequence>MATSGVRGFSEGFSRGGRDRGGSGGRFQESDSYVAPYADQPSRFEPPYQIYVGNLPPNTVQGDIDVIFKSLKISTARLVRDKETDIFKGYGFVEFHDVESLKKSLELDGAEYCGRVLRIHPCDNKRKDQNRNQRGGFDRNRGSQGNMNNRGRGTGGFVPQNRGNFFNDREEGRGGFDNNRRGGYNDRNYNDRGFRGRSFEERGKNNFGNRYGGNRNFNNRERKPAPVFEEFKEPTEEEIANRPKLKLLPRTKPTPVNDLAETKDRDAIFGGAKPRDEKVYEERRRKESEKSEDIASN</sequence>
<dbReference type="InterPro" id="IPR012677">
    <property type="entry name" value="Nucleotide-bd_a/b_plait_sf"/>
</dbReference>
<dbReference type="Pfam" id="PF00076">
    <property type="entry name" value="RRM_1"/>
    <property type="match status" value="1"/>
</dbReference>
<dbReference type="PANTHER" id="PTHR23236">
    <property type="entry name" value="EUKARYOTIC TRANSLATION INITIATION FACTOR 4B/4H"/>
    <property type="match status" value="1"/>
</dbReference>
<organism evidence="5 6">
    <name type="scientific">Tetranychus urticae</name>
    <name type="common">Two-spotted spider mite</name>
    <dbReference type="NCBI Taxonomy" id="32264"/>
    <lineage>
        <taxon>Eukaryota</taxon>
        <taxon>Metazoa</taxon>
        <taxon>Ecdysozoa</taxon>
        <taxon>Arthropoda</taxon>
        <taxon>Chelicerata</taxon>
        <taxon>Arachnida</taxon>
        <taxon>Acari</taxon>
        <taxon>Acariformes</taxon>
        <taxon>Trombidiformes</taxon>
        <taxon>Prostigmata</taxon>
        <taxon>Eleutherengona</taxon>
        <taxon>Raphignathae</taxon>
        <taxon>Tetranychoidea</taxon>
        <taxon>Tetranychidae</taxon>
        <taxon>Tetranychus</taxon>
    </lineage>
</organism>
<dbReference type="PANTHER" id="PTHR23236:SF11">
    <property type="entry name" value="EUKARYOTIC TRANSLATION INITIATION FACTOR 4H"/>
    <property type="match status" value="1"/>
</dbReference>
<dbReference type="InterPro" id="IPR035979">
    <property type="entry name" value="RBD_domain_sf"/>
</dbReference>
<dbReference type="SUPFAM" id="SSF54928">
    <property type="entry name" value="RNA-binding domain, RBD"/>
    <property type="match status" value="1"/>
</dbReference>